<evidence type="ECO:0000313" key="8">
    <source>
        <dbReference type="EnsemblProtists" id="EOD30136"/>
    </source>
</evidence>
<dbReference type="GO" id="GO:0006950">
    <property type="term" value="P:response to stress"/>
    <property type="evidence" value="ECO:0007669"/>
    <property type="project" value="UniProtKB-ARBA"/>
</dbReference>
<dbReference type="STRING" id="2903.R1F4E1"/>
<name>A0A0D3K301_EMIH1</name>
<comment type="similarity">
    <text evidence="2 7">Belongs to the derlin family.</text>
</comment>
<keyword evidence="3 7" id="KW-0812">Transmembrane</keyword>
<protein>
    <recommendedName>
        <fullName evidence="7">Derlin</fullName>
    </recommendedName>
</protein>
<comment type="function">
    <text evidence="7">May be involved in the degradation of misfolded endoplasmic reticulum (ER) luminal proteins.</text>
</comment>
<dbReference type="RefSeq" id="XP_005782565.1">
    <property type="nucleotide sequence ID" value="XM_005782508.1"/>
</dbReference>
<dbReference type="eggNOG" id="KOG0858">
    <property type="taxonomic scope" value="Eukaryota"/>
</dbReference>
<evidence type="ECO:0000313" key="9">
    <source>
        <dbReference type="Proteomes" id="UP000013827"/>
    </source>
</evidence>
<dbReference type="OMA" id="FKSQYWR"/>
<feature type="transmembrane region" description="Helical" evidence="7">
    <location>
        <begin position="17"/>
        <end position="43"/>
    </location>
</feature>
<dbReference type="AlphaFoldDB" id="A0A0D3K301"/>
<evidence type="ECO:0000256" key="7">
    <source>
        <dbReference type="RuleBase" id="RU363059"/>
    </source>
</evidence>
<keyword evidence="4 7" id="KW-0256">Endoplasmic reticulum</keyword>
<reference evidence="8" key="2">
    <citation type="submission" date="2024-10" db="UniProtKB">
        <authorList>
            <consortium name="EnsemblProtists"/>
        </authorList>
    </citation>
    <scope>IDENTIFICATION</scope>
</reference>
<dbReference type="PANTHER" id="PTHR11009">
    <property type="entry name" value="DER1-LIKE PROTEIN, DERLIN"/>
    <property type="match status" value="1"/>
</dbReference>
<dbReference type="EnsemblProtists" id="EOD30136">
    <property type="protein sequence ID" value="EOD30136"/>
    <property type="gene ID" value="EMIHUDRAFT_99592"/>
</dbReference>
<feature type="transmembrane region" description="Helical" evidence="7">
    <location>
        <begin position="63"/>
        <end position="84"/>
    </location>
</feature>
<proteinExistence type="inferred from homology"/>
<dbReference type="InterPro" id="IPR007599">
    <property type="entry name" value="DER1"/>
</dbReference>
<dbReference type="SUPFAM" id="SSF144091">
    <property type="entry name" value="Rhomboid-like"/>
    <property type="match status" value="1"/>
</dbReference>
<evidence type="ECO:0000256" key="6">
    <source>
        <dbReference type="ARBA" id="ARBA00023136"/>
    </source>
</evidence>
<dbReference type="GeneID" id="17275410"/>
<comment type="caution">
    <text evidence="7">Lacks conserved residue(s) required for the propagation of feature annotation.</text>
</comment>
<dbReference type="Pfam" id="PF04511">
    <property type="entry name" value="DER1"/>
    <property type="match status" value="1"/>
</dbReference>
<evidence type="ECO:0000256" key="5">
    <source>
        <dbReference type="ARBA" id="ARBA00022989"/>
    </source>
</evidence>
<feature type="transmembrane region" description="Helical" evidence="7">
    <location>
        <begin position="96"/>
        <end position="113"/>
    </location>
</feature>
<accession>A0A0D3K301</accession>
<dbReference type="HOGENOM" id="CLU_051898_5_2_1"/>
<dbReference type="PaxDb" id="2903-EOD30136"/>
<dbReference type="InterPro" id="IPR035952">
    <property type="entry name" value="Rhomboid-like_sf"/>
</dbReference>
<keyword evidence="6 7" id="KW-0472">Membrane</keyword>
<evidence type="ECO:0000256" key="1">
    <source>
        <dbReference type="ARBA" id="ARBA00004477"/>
    </source>
</evidence>
<sequence>MAGLEEWYYEMPLVTRVYLTASIVTTGSCALELVSPFSLYFNFNLVVFKFQAATQVWRLFTNFFFFGSIGLDFLFHMFFLVRYCRLLEEGSFRGRTADFVAMLLFGGALLCACSPFTDVPPFLGSALAFMMVYVWGRRNEHVRMSFLGLFQFRAPYLPWVMLGNSPSVDLMGIGVGHIYFFLEADVFPHTPAGRGRRVLQTPQALHALLRLVSSQDTDRFGGVGERLEIEPLEERRDE</sequence>
<organism evidence="8 9">
    <name type="scientific">Emiliania huxleyi (strain CCMP1516)</name>
    <dbReference type="NCBI Taxonomy" id="280463"/>
    <lineage>
        <taxon>Eukaryota</taxon>
        <taxon>Haptista</taxon>
        <taxon>Haptophyta</taxon>
        <taxon>Prymnesiophyceae</taxon>
        <taxon>Isochrysidales</taxon>
        <taxon>Noelaerhabdaceae</taxon>
        <taxon>Emiliania</taxon>
    </lineage>
</organism>
<comment type="subcellular location">
    <subcellularLocation>
        <location evidence="1 7">Endoplasmic reticulum membrane</location>
        <topology evidence="1 7">Multi-pass membrane protein</topology>
    </subcellularLocation>
</comment>
<keyword evidence="9" id="KW-1185">Reference proteome</keyword>
<keyword evidence="5 7" id="KW-1133">Transmembrane helix</keyword>
<dbReference type="Proteomes" id="UP000013827">
    <property type="component" value="Unassembled WGS sequence"/>
</dbReference>
<evidence type="ECO:0000256" key="3">
    <source>
        <dbReference type="ARBA" id="ARBA00022692"/>
    </source>
</evidence>
<reference evidence="9" key="1">
    <citation type="journal article" date="2013" name="Nature">
        <title>Pan genome of the phytoplankton Emiliania underpins its global distribution.</title>
        <authorList>
            <person name="Read B.A."/>
            <person name="Kegel J."/>
            <person name="Klute M.J."/>
            <person name="Kuo A."/>
            <person name="Lefebvre S.C."/>
            <person name="Maumus F."/>
            <person name="Mayer C."/>
            <person name="Miller J."/>
            <person name="Monier A."/>
            <person name="Salamov A."/>
            <person name="Young J."/>
            <person name="Aguilar M."/>
            <person name="Claverie J.M."/>
            <person name="Frickenhaus S."/>
            <person name="Gonzalez K."/>
            <person name="Herman E.K."/>
            <person name="Lin Y.C."/>
            <person name="Napier J."/>
            <person name="Ogata H."/>
            <person name="Sarno A.F."/>
            <person name="Shmutz J."/>
            <person name="Schroeder D."/>
            <person name="de Vargas C."/>
            <person name="Verret F."/>
            <person name="von Dassow P."/>
            <person name="Valentin K."/>
            <person name="Van de Peer Y."/>
            <person name="Wheeler G."/>
            <person name="Dacks J.B."/>
            <person name="Delwiche C.F."/>
            <person name="Dyhrman S.T."/>
            <person name="Glockner G."/>
            <person name="John U."/>
            <person name="Richards T."/>
            <person name="Worden A.Z."/>
            <person name="Zhang X."/>
            <person name="Grigoriev I.V."/>
            <person name="Allen A.E."/>
            <person name="Bidle K."/>
            <person name="Borodovsky M."/>
            <person name="Bowler C."/>
            <person name="Brownlee C."/>
            <person name="Cock J.M."/>
            <person name="Elias M."/>
            <person name="Gladyshev V.N."/>
            <person name="Groth M."/>
            <person name="Guda C."/>
            <person name="Hadaegh A."/>
            <person name="Iglesias-Rodriguez M.D."/>
            <person name="Jenkins J."/>
            <person name="Jones B.M."/>
            <person name="Lawson T."/>
            <person name="Leese F."/>
            <person name="Lindquist E."/>
            <person name="Lobanov A."/>
            <person name="Lomsadze A."/>
            <person name="Malik S.B."/>
            <person name="Marsh M.E."/>
            <person name="Mackinder L."/>
            <person name="Mock T."/>
            <person name="Mueller-Roeber B."/>
            <person name="Pagarete A."/>
            <person name="Parker M."/>
            <person name="Probert I."/>
            <person name="Quesneville H."/>
            <person name="Raines C."/>
            <person name="Rensing S.A."/>
            <person name="Riano-Pachon D.M."/>
            <person name="Richier S."/>
            <person name="Rokitta S."/>
            <person name="Shiraiwa Y."/>
            <person name="Soanes D.M."/>
            <person name="van der Giezen M."/>
            <person name="Wahlund T.M."/>
            <person name="Williams B."/>
            <person name="Wilson W."/>
            <person name="Wolfe G."/>
            <person name="Wurch L.L."/>
        </authorList>
    </citation>
    <scope>NUCLEOTIDE SEQUENCE</scope>
</reference>
<evidence type="ECO:0000256" key="4">
    <source>
        <dbReference type="ARBA" id="ARBA00022824"/>
    </source>
</evidence>
<dbReference type="GO" id="GO:0005789">
    <property type="term" value="C:endoplasmic reticulum membrane"/>
    <property type="evidence" value="ECO:0007669"/>
    <property type="project" value="UniProtKB-SubCell"/>
</dbReference>
<evidence type="ECO:0000256" key="2">
    <source>
        <dbReference type="ARBA" id="ARBA00008917"/>
    </source>
</evidence>
<dbReference type="KEGG" id="ehx:EMIHUDRAFT_99592"/>